<keyword evidence="3" id="KW-1185">Reference proteome</keyword>
<feature type="non-terminal residue" evidence="2">
    <location>
        <position position="1"/>
    </location>
</feature>
<sequence length="344" mass="39364">MTDKPITPNVPDWAVKGSVAKALWNTPTGNISDLDIYFKYYAKQCDILALHDSGRFTSVKTHHDILRIAELLKGLVRRERVSCRFLDTRSPTAPDSEQDGRSIDLAGRLLLMVELGSFDHAPPLISPPTGCHWNEGTIKEHIDRCFPVNPALGHEGAKLGTIFNAPNIERIAGIEILWTDNLADHLRLTNNDKQVAVFHHASFLLRQQSDESLYSQEFLDETLQTLKLLFPKWDPATRPWYAQKVASRTSRDLDPKLIQVGHLNTHERQIENFKYWHDRIVMLKQAFDESEPSSLSQWWIDRRKRVQWFTFWVAILVLILTCVFGVVQSIEGGIQAYYTVHQGG</sequence>
<protein>
    <submittedName>
        <fullName evidence="2">Uncharacterized protein</fullName>
    </submittedName>
</protein>
<evidence type="ECO:0000256" key="1">
    <source>
        <dbReference type="SAM" id="Phobius"/>
    </source>
</evidence>
<accession>A0AAN6XY09</accession>
<comment type="caution">
    <text evidence="2">The sequence shown here is derived from an EMBL/GenBank/DDBJ whole genome shotgun (WGS) entry which is preliminary data.</text>
</comment>
<proteinExistence type="predicted"/>
<dbReference type="EMBL" id="MU858234">
    <property type="protein sequence ID" value="KAK4208661.1"/>
    <property type="molecule type" value="Genomic_DNA"/>
</dbReference>
<reference evidence="2" key="2">
    <citation type="submission" date="2023-05" db="EMBL/GenBank/DDBJ databases">
        <authorList>
            <consortium name="Lawrence Berkeley National Laboratory"/>
            <person name="Steindorff A."/>
            <person name="Hensen N."/>
            <person name="Bonometti L."/>
            <person name="Westerberg I."/>
            <person name="Brannstrom I.O."/>
            <person name="Guillou S."/>
            <person name="Cros-Aarteil S."/>
            <person name="Calhoun S."/>
            <person name="Haridas S."/>
            <person name="Kuo A."/>
            <person name="Mondo S."/>
            <person name="Pangilinan J."/>
            <person name="Riley R."/>
            <person name="Labutti K."/>
            <person name="Andreopoulos B."/>
            <person name="Lipzen A."/>
            <person name="Chen C."/>
            <person name="Yanf M."/>
            <person name="Daum C."/>
            <person name="Ng V."/>
            <person name="Clum A."/>
            <person name="Ohm R."/>
            <person name="Martin F."/>
            <person name="Silar P."/>
            <person name="Natvig D."/>
            <person name="Lalanne C."/>
            <person name="Gautier V."/>
            <person name="Ament-Velasquez S.L."/>
            <person name="Kruys A."/>
            <person name="Hutchinson M.I."/>
            <person name="Powell A.J."/>
            <person name="Barry K."/>
            <person name="Miller A.N."/>
            <person name="Grigoriev I.V."/>
            <person name="Debuchy R."/>
            <person name="Gladieux P."/>
            <person name="Thoren M.H."/>
            <person name="Johannesson H."/>
        </authorList>
    </citation>
    <scope>NUCLEOTIDE SEQUENCE</scope>
    <source>
        <strain evidence="2">PSN293</strain>
    </source>
</reference>
<evidence type="ECO:0000313" key="2">
    <source>
        <dbReference type="EMBL" id="KAK4208661.1"/>
    </source>
</evidence>
<keyword evidence="1" id="KW-0812">Transmembrane</keyword>
<feature type="transmembrane region" description="Helical" evidence="1">
    <location>
        <begin position="309"/>
        <end position="330"/>
    </location>
</feature>
<dbReference type="AlphaFoldDB" id="A0AAN6XY09"/>
<name>A0AAN6XY09_9PEZI</name>
<dbReference type="Proteomes" id="UP001301769">
    <property type="component" value="Unassembled WGS sequence"/>
</dbReference>
<keyword evidence="1" id="KW-0472">Membrane</keyword>
<gene>
    <name evidence="2" type="ORF">QBC37DRAFT_353187</name>
</gene>
<organism evidence="2 3">
    <name type="scientific">Rhypophila decipiens</name>
    <dbReference type="NCBI Taxonomy" id="261697"/>
    <lineage>
        <taxon>Eukaryota</taxon>
        <taxon>Fungi</taxon>
        <taxon>Dikarya</taxon>
        <taxon>Ascomycota</taxon>
        <taxon>Pezizomycotina</taxon>
        <taxon>Sordariomycetes</taxon>
        <taxon>Sordariomycetidae</taxon>
        <taxon>Sordariales</taxon>
        <taxon>Naviculisporaceae</taxon>
        <taxon>Rhypophila</taxon>
    </lineage>
</organism>
<keyword evidence="1" id="KW-1133">Transmembrane helix</keyword>
<reference evidence="2" key="1">
    <citation type="journal article" date="2023" name="Mol. Phylogenet. Evol.">
        <title>Genome-scale phylogeny and comparative genomics of the fungal order Sordariales.</title>
        <authorList>
            <person name="Hensen N."/>
            <person name="Bonometti L."/>
            <person name="Westerberg I."/>
            <person name="Brannstrom I.O."/>
            <person name="Guillou S."/>
            <person name="Cros-Aarteil S."/>
            <person name="Calhoun S."/>
            <person name="Haridas S."/>
            <person name="Kuo A."/>
            <person name="Mondo S."/>
            <person name="Pangilinan J."/>
            <person name="Riley R."/>
            <person name="LaButti K."/>
            <person name="Andreopoulos B."/>
            <person name="Lipzen A."/>
            <person name="Chen C."/>
            <person name="Yan M."/>
            <person name="Daum C."/>
            <person name="Ng V."/>
            <person name="Clum A."/>
            <person name="Steindorff A."/>
            <person name="Ohm R.A."/>
            <person name="Martin F."/>
            <person name="Silar P."/>
            <person name="Natvig D.O."/>
            <person name="Lalanne C."/>
            <person name="Gautier V."/>
            <person name="Ament-Velasquez S.L."/>
            <person name="Kruys A."/>
            <person name="Hutchinson M.I."/>
            <person name="Powell A.J."/>
            <person name="Barry K."/>
            <person name="Miller A.N."/>
            <person name="Grigoriev I.V."/>
            <person name="Debuchy R."/>
            <person name="Gladieux P."/>
            <person name="Hiltunen Thoren M."/>
            <person name="Johannesson H."/>
        </authorList>
    </citation>
    <scope>NUCLEOTIDE SEQUENCE</scope>
    <source>
        <strain evidence="2">PSN293</strain>
    </source>
</reference>
<evidence type="ECO:0000313" key="3">
    <source>
        <dbReference type="Proteomes" id="UP001301769"/>
    </source>
</evidence>